<dbReference type="WBParaSite" id="Hba_06167">
    <property type="protein sequence ID" value="Hba_06167"/>
    <property type="gene ID" value="Hba_06167"/>
</dbReference>
<keyword evidence="1" id="KW-1185">Reference proteome</keyword>
<name>A0A1I7WLZ3_HETBA</name>
<dbReference type="AlphaFoldDB" id="A0A1I7WLZ3"/>
<evidence type="ECO:0000313" key="2">
    <source>
        <dbReference type="WBParaSite" id="Hba_06167"/>
    </source>
</evidence>
<proteinExistence type="predicted"/>
<protein>
    <submittedName>
        <fullName evidence="2">Uncharacterized protein</fullName>
    </submittedName>
</protein>
<accession>A0A1I7WLZ3</accession>
<reference evidence="2" key="1">
    <citation type="submission" date="2016-11" db="UniProtKB">
        <authorList>
            <consortium name="WormBaseParasite"/>
        </authorList>
    </citation>
    <scope>IDENTIFICATION</scope>
</reference>
<dbReference type="Proteomes" id="UP000095283">
    <property type="component" value="Unplaced"/>
</dbReference>
<sequence>MVKYFEINNSQFLKIFWKMRYQSFEAGIDLEVLSLSLILLWEISLYYREQRLPFILILLFNIKIQKAPADMRQNAWRNIRNIA</sequence>
<evidence type="ECO:0000313" key="1">
    <source>
        <dbReference type="Proteomes" id="UP000095283"/>
    </source>
</evidence>
<organism evidence="1 2">
    <name type="scientific">Heterorhabditis bacteriophora</name>
    <name type="common">Entomopathogenic nematode worm</name>
    <dbReference type="NCBI Taxonomy" id="37862"/>
    <lineage>
        <taxon>Eukaryota</taxon>
        <taxon>Metazoa</taxon>
        <taxon>Ecdysozoa</taxon>
        <taxon>Nematoda</taxon>
        <taxon>Chromadorea</taxon>
        <taxon>Rhabditida</taxon>
        <taxon>Rhabditina</taxon>
        <taxon>Rhabditomorpha</taxon>
        <taxon>Strongyloidea</taxon>
        <taxon>Heterorhabditidae</taxon>
        <taxon>Heterorhabditis</taxon>
    </lineage>
</organism>